<evidence type="ECO:0008006" key="5">
    <source>
        <dbReference type="Google" id="ProtNLM"/>
    </source>
</evidence>
<sequence length="374" mass="41814">MEAAGIACKPDPLYFTENVADNWEKFVMEFNIFIETLPEATTERQKAMMLLNLAGQEAMIKENSFVYALAQEAVPAIEGQPAIEAAPAKSSFSVQTLKGKFQELCAPQRNTIMETARIQLQKSVAWIVTGILNNKVRKQLLKEPALTLLKAVSVCQVAELTDQSMDKLSSGKSADAPKDSSSQTQSAKLRNELKAKDATIQKLDNKVSDLEIQVEGLEQYSRRNRIQLTGLPEDSEEDIIECTLGVFNTNMKMDPPVLINEIDRIHCVGKVTAAVPRSRGVLIKFSTYHSRSRIMKARSALKFGSRPISSAFFLNEDLTRQRNGILYQLRLKKKNNCIIDVWTYNGSIIIKDNNRKISSARTLAEAEKLLRSLS</sequence>
<evidence type="ECO:0000256" key="1">
    <source>
        <dbReference type="SAM" id="MobiDB-lite"/>
    </source>
</evidence>
<accession>N1PB34</accession>
<name>N1PB34_CAPTE</name>
<dbReference type="EnsemblMetazoa" id="CapteT210285">
    <property type="protein sequence ID" value="CapteP210285"/>
    <property type="gene ID" value="CapteG210285"/>
</dbReference>
<reference evidence="3" key="3">
    <citation type="submission" date="2015-06" db="UniProtKB">
        <authorList>
            <consortium name="EnsemblMetazoa"/>
        </authorList>
    </citation>
    <scope>IDENTIFICATION</scope>
</reference>
<organism evidence="2">
    <name type="scientific">Capitella teleta</name>
    <name type="common">Polychaete worm</name>
    <dbReference type="NCBI Taxonomy" id="283909"/>
    <lineage>
        <taxon>Eukaryota</taxon>
        <taxon>Metazoa</taxon>
        <taxon>Spiralia</taxon>
        <taxon>Lophotrochozoa</taxon>
        <taxon>Annelida</taxon>
        <taxon>Polychaeta</taxon>
        <taxon>Sedentaria</taxon>
        <taxon>Scolecida</taxon>
        <taxon>Capitellidae</taxon>
        <taxon>Capitella</taxon>
    </lineage>
</organism>
<dbReference type="Gene3D" id="3.30.70.1820">
    <property type="entry name" value="L1 transposable element, RRM domain"/>
    <property type="match status" value="1"/>
</dbReference>
<dbReference type="STRING" id="283909.N1PB34"/>
<evidence type="ECO:0000313" key="2">
    <source>
        <dbReference type="EMBL" id="ELU18817.1"/>
    </source>
</evidence>
<reference evidence="4" key="1">
    <citation type="submission" date="2012-12" db="EMBL/GenBank/DDBJ databases">
        <authorList>
            <person name="Hellsten U."/>
            <person name="Grimwood J."/>
            <person name="Chapman J.A."/>
            <person name="Shapiro H."/>
            <person name="Aerts A."/>
            <person name="Otillar R.P."/>
            <person name="Terry A.Y."/>
            <person name="Boore J.L."/>
            <person name="Simakov O."/>
            <person name="Marletaz F."/>
            <person name="Cho S.-J."/>
            <person name="Edsinger-Gonzales E."/>
            <person name="Havlak P."/>
            <person name="Kuo D.-H."/>
            <person name="Larsson T."/>
            <person name="Lv J."/>
            <person name="Arendt D."/>
            <person name="Savage R."/>
            <person name="Osoegawa K."/>
            <person name="de Jong P."/>
            <person name="Lindberg D.R."/>
            <person name="Seaver E.C."/>
            <person name="Weisblat D.A."/>
            <person name="Putnam N.H."/>
            <person name="Grigoriev I.V."/>
            <person name="Rokhsar D.S."/>
        </authorList>
    </citation>
    <scope>NUCLEOTIDE SEQUENCE</scope>
    <source>
        <strain evidence="4">I ESC-2004</strain>
    </source>
</reference>
<dbReference type="EMBL" id="KB291798">
    <property type="protein sequence ID" value="ELU18817.1"/>
    <property type="molecule type" value="Genomic_DNA"/>
</dbReference>
<gene>
    <name evidence="2" type="ORF">CAPTEDRAFT_210285</name>
</gene>
<dbReference type="EMBL" id="AMQN01000021">
    <property type="status" value="NOT_ANNOTATED_CDS"/>
    <property type="molecule type" value="Genomic_DNA"/>
</dbReference>
<reference evidence="2 4" key="2">
    <citation type="journal article" date="2013" name="Nature">
        <title>Insights into bilaterian evolution from three spiralian genomes.</title>
        <authorList>
            <person name="Simakov O."/>
            <person name="Marletaz F."/>
            <person name="Cho S.J."/>
            <person name="Edsinger-Gonzales E."/>
            <person name="Havlak P."/>
            <person name="Hellsten U."/>
            <person name="Kuo D.H."/>
            <person name="Larsson T."/>
            <person name="Lv J."/>
            <person name="Arendt D."/>
            <person name="Savage R."/>
            <person name="Osoegawa K."/>
            <person name="de Jong P."/>
            <person name="Grimwood J."/>
            <person name="Chapman J.A."/>
            <person name="Shapiro H."/>
            <person name="Aerts A."/>
            <person name="Otillar R.P."/>
            <person name="Terry A.Y."/>
            <person name="Boore J.L."/>
            <person name="Grigoriev I.V."/>
            <person name="Lindberg D.R."/>
            <person name="Seaver E.C."/>
            <person name="Weisblat D.A."/>
            <person name="Putnam N.H."/>
            <person name="Rokhsar D.S."/>
        </authorList>
    </citation>
    <scope>NUCLEOTIDE SEQUENCE</scope>
    <source>
        <strain evidence="2 4">I ESC-2004</strain>
    </source>
</reference>
<dbReference type="AlphaFoldDB" id="N1PB34"/>
<keyword evidence="4" id="KW-1185">Reference proteome</keyword>
<protein>
    <recommendedName>
        <fullName evidence="5">RRM domain-containing protein</fullName>
    </recommendedName>
</protein>
<proteinExistence type="predicted"/>
<feature type="compositionally biased region" description="Polar residues" evidence="1">
    <location>
        <begin position="179"/>
        <end position="188"/>
    </location>
</feature>
<dbReference type="OrthoDB" id="7490514at2759"/>
<evidence type="ECO:0000313" key="4">
    <source>
        <dbReference type="Proteomes" id="UP000014760"/>
    </source>
</evidence>
<evidence type="ECO:0000313" key="3">
    <source>
        <dbReference type="EnsemblMetazoa" id="CapteP210285"/>
    </source>
</evidence>
<dbReference type="Proteomes" id="UP000014760">
    <property type="component" value="Unassembled WGS sequence"/>
</dbReference>
<feature type="region of interest" description="Disordered" evidence="1">
    <location>
        <begin position="167"/>
        <end position="191"/>
    </location>
</feature>
<dbReference type="HOGENOM" id="CLU_740193_0_0_1"/>